<feature type="transmembrane region" description="Helical" evidence="10">
    <location>
        <begin position="287"/>
        <end position="305"/>
    </location>
</feature>
<evidence type="ECO:0000256" key="6">
    <source>
        <dbReference type="ARBA" id="ARBA00022989"/>
    </source>
</evidence>
<feature type="transmembrane region" description="Helical" evidence="10">
    <location>
        <begin position="457"/>
        <end position="481"/>
    </location>
</feature>
<evidence type="ECO:0000256" key="5">
    <source>
        <dbReference type="ARBA" id="ARBA00022692"/>
    </source>
</evidence>
<evidence type="ECO:0000256" key="3">
    <source>
        <dbReference type="ARBA" id="ARBA00022449"/>
    </source>
</evidence>
<feature type="transmembrane region" description="Helical" evidence="10">
    <location>
        <begin position="339"/>
        <end position="359"/>
    </location>
</feature>
<dbReference type="InterPro" id="IPR018461">
    <property type="entry name" value="Na/H_Antiport_NhaC-like_C"/>
</dbReference>
<dbReference type="PANTHER" id="PTHR33451">
    <property type="entry name" value="MALATE-2H(+)/NA(+)-LACTATE ANTIPORTER"/>
    <property type="match status" value="1"/>
</dbReference>
<feature type="transmembrane region" description="Helical" evidence="10">
    <location>
        <begin position="380"/>
        <end position="403"/>
    </location>
</feature>
<dbReference type="AlphaFoldDB" id="A0AA50KLV1"/>
<comment type="subcellular location">
    <subcellularLocation>
        <location evidence="1">Cell membrane</location>
        <topology evidence="1">Multi-pass membrane protein</topology>
    </subcellularLocation>
</comment>
<proteinExistence type="inferred from homology"/>
<evidence type="ECO:0000313" key="13">
    <source>
        <dbReference type="Proteomes" id="UP001223802"/>
    </source>
</evidence>
<gene>
    <name evidence="12" type="primary">nhaC</name>
    <name evidence="12" type="ORF">PU634_12060</name>
</gene>
<feature type="transmembrane region" description="Helical" evidence="10">
    <location>
        <begin position="221"/>
        <end position="241"/>
    </location>
</feature>
<accession>A0AA50KLV1</accession>
<feature type="transmembrane region" description="Helical" evidence="10">
    <location>
        <begin position="135"/>
        <end position="155"/>
    </location>
</feature>
<protein>
    <submittedName>
        <fullName evidence="12">Na+/H+ antiporter NhaC</fullName>
    </submittedName>
</protein>
<keyword evidence="3" id="KW-0050">Antiport</keyword>
<keyword evidence="7 10" id="KW-0472">Membrane</keyword>
<organism evidence="12 13">
    <name type="scientific">Oceanimonas pelagia</name>
    <dbReference type="NCBI Taxonomy" id="3028314"/>
    <lineage>
        <taxon>Bacteria</taxon>
        <taxon>Pseudomonadati</taxon>
        <taxon>Pseudomonadota</taxon>
        <taxon>Gammaproteobacteria</taxon>
        <taxon>Aeromonadales</taxon>
        <taxon>Aeromonadaceae</taxon>
        <taxon>Oceanimonas</taxon>
    </lineage>
</organism>
<feature type="transmembrane region" description="Helical" evidence="10">
    <location>
        <begin position="261"/>
        <end position="280"/>
    </location>
</feature>
<reference evidence="12 13" key="1">
    <citation type="submission" date="2023-02" db="EMBL/GenBank/DDBJ databases">
        <title>Complete genome sequence of a novel bacterium Oceanimonas sp. NTOU-MSR1 isolated from marine coast sediment.</title>
        <authorList>
            <person name="Yang H.-T."/>
            <person name="Chen Y.-L."/>
            <person name="Ho Y.-N."/>
        </authorList>
    </citation>
    <scope>NUCLEOTIDE SEQUENCE [LARGE SCALE GENOMIC DNA]</scope>
    <source>
        <strain evidence="12 13">NTOU-MSR1</strain>
    </source>
</reference>
<evidence type="ECO:0000256" key="4">
    <source>
        <dbReference type="ARBA" id="ARBA00022475"/>
    </source>
</evidence>
<feature type="transmembrane region" description="Helical" evidence="10">
    <location>
        <begin position="35"/>
        <end position="56"/>
    </location>
</feature>
<keyword evidence="4" id="KW-1003">Cell membrane</keyword>
<keyword evidence="13" id="KW-1185">Reference proteome</keyword>
<dbReference type="PANTHER" id="PTHR33451:SF3">
    <property type="entry name" value="MALATE-2H(+)_NA(+)-LACTATE ANTIPORTER"/>
    <property type="match status" value="1"/>
</dbReference>
<name>A0AA50KLV1_9GAMM</name>
<dbReference type="GO" id="GO:0015297">
    <property type="term" value="F:antiporter activity"/>
    <property type="evidence" value="ECO:0007669"/>
    <property type="project" value="UniProtKB-KW"/>
</dbReference>
<sequence>MGKKIQDEDKMKETTMTEELDKKTSYPDKIEKPSLFFALAPIVLTIILVAMQVFYYDDVSPHIPLAIGVVITALFGWYRGYKWKDMQEGMFNVIHVGLPAIFIIYIIGMIIGVWIQSGTVPLMIYYGLQVLDPSLFLFSACLLCSVVSVTTGTSWGTTGTMGLALIGIGEGLGVPSYMTAGAVVSGAFFGDKISPLSDTTNLSPAVVGSDLFTHIKNMIPVTLPAMVIALGVYLYVGMSFGDGVIEQTKLDITMQSLESQFSLSPLLLIPAIIVTILAVMKMPAIPGLFTGVIIGAACAMIFQGVTVHEVFNAMLNGYKSNTGVAEVDSLLSKGGVMSMNWTITLILIAFSFGGILESTRCLETILDRIMQFAKTQAKTMLSGLASVFGVHVVTGDVFIAMALPGRMLAPAFRGKGIHVTALSRSMEDAGTLTAPLIPWSSGAVFVTGALGVATLDYLPWAIACWCSLFIDVIYSVTGMFIPKATEEDYLQWQERDEAILIDGVLTSGSQINKSVLPQA</sequence>
<dbReference type="NCBIfam" id="TIGR00931">
    <property type="entry name" value="antiport_nhaC"/>
    <property type="match status" value="1"/>
</dbReference>
<feature type="transmembrane region" description="Helical" evidence="10">
    <location>
        <begin position="93"/>
        <end position="115"/>
    </location>
</feature>
<dbReference type="Proteomes" id="UP001223802">
    <property type="component" value="Chromosome"/>
</dbReference>
<dbReference type="RefSeq" id="WP_306761060.1">
    <property type="nucleotide sequence ID" value="NZ_CP118224.1"/>
</dbReference>
<keyword evidence="2" id="KW-0813">Transport</keyword>
<keyword evidence="5 10" id="KW-0812">Transmembrane</keyword>
<evidence type="ECO:0000313" key="12">
    <source>
        <dbReference type="EMBL" id="WMC09844.1"/>
    </source>
</evidence>
<dbReference type="EMBL" id="CP118224">
    <property type="protein sequence ID" value="WMC09844.1"/>
    <property type="molecule type" value="Genomic_DNA"/>
</dbReference>
<evidence type="ECO:0000256" key="10">
    <source>
        <dbReference type="SAM" id="Phobius"/>
    </source>
</evidence>
<dbReference type="InterPro" id="IPR052180">
    <property type="entry name" value="NhaC_Na-H+_Antiporter"/>
</dbReference>
<dbReference type="Pfam" id="PF03553">
    <property type="entry name" value="Na_H_antiporter"/>
    <property type="match status" value="1"/>
</dbReference>
<evidence type="ECO:0000256" key="8">
    <source>
        <dbReference type="ARBA" id="ARBA00038435"/>
    </source>
</evidence>
<feature type="transmembrane region" description="Helical" evidence="10">
    <location>
        <begin position="62"/>
        <end position="81"/>
    </location>
</feature>
<feature type="region of interest" description="Disordered" evidence="9">
    <location>
        <begin position="1"/>
        <end position="22"/>
    </location>
</feature>
<dbReference type="GO" id="GO:0005886">
    <property type="term" value="C:plasma membrane"/>
    <property type="evidence" value="ECO:0007669"/>
    <property type="project" value="UniProtKB-SubCell"/>
</dbReference>
<feature type="domain" description="Na+/H+ antiporter NhaC-like C-terminal" evidence="11">
    <location>
        <begin position="186"/>
        <end position="479"/>
    </location>
</feature>
<evidence type="ECO:0000256" key="7">
    <source>
        <dbReference type="ARBA" id="ARBA00023136"/>
    </source>
</evidence>
<dbReference type="KEGG" id="ope:PU634_12060"/>
<keyword evidence="6 10" id="KW-1133">Transmembrane helix</keyword>
<evidence type="ECO:0000256" key="2">
    <source>
        <dbReference type="ARBA" id="ARBA00022448"/>
    </source>
</evidence>
<comment type="similarity">
    <text evidence="8">Belongs to the NhaC Na(+)/H(+) (TC 2.A.35) antiporter family.</text>
</comment>
<evidence type="ECO:0000256" key="1">
    <source>
        <dbReference type="ARBA" id="ARBA00004651"/>
    </source>
</evidence>
<evidence type="ECO:0000259" key="11">
    <source>
        <dbReference type="Pfam" id="PF03553"/>
    </source>
</evidence>
<evidence type="ECO:0000256" key="9">
    <source>
        <dbReference type="SAM" id="MobiDB-lite"/>
    </source>
</evidence>
<dbReference type="InterPro" id="IPR004770">
    <property type="entry name" value="Na/H_antiport_NhaC"/>
</dbReference>